<dbReference type="InterPro" id="IPR000182">
    <property type="entry name" value="GNAT_dom"/>
</dbReference>
<evidence type="ECO:0000256" key="1">
    <source>
        <dbReference type="ARBA" id="ARBA00022679"/>
    </source>
</evidence>
<reference evidence="4" key="1">
    <citation type="journal article" date="2019" name="Int. J. Syst. Evol. Microbiol.">
        <title>The Global Catalogue of Microorganisms (GCM) 10K type strain sequencing project: providing services to taxonomists for standard genome sequencing and annotation.</title>
        <authorList>
            <consortium name="The Broad Institute Genomics Platform"/>
            <consortium name="The Broad Institute Genome Sequencing Center for Infectious Disease"/>
            <person name="Wu L."/>
            <person name="Ma J."/>
        </authorList>
    </citation>
    <scope>NUCLEOTIDE SEQUENCE [LARGE SCALE GENOMIC DNA]</scope>
    <source>
        <strain evidence="4">CCUG 56608</strain>
    </source>
</reference>
<keyword evidence="3" id="KW-0012">Acyltransferase</keyword>
<keyword evidence="4" id="KW-1185">Reference proteome</keyword>
<dbReference type="EC" id="2.3.-.-" evidence="3"/>
<keyword evidence="1 3" id="KW-0808">Transferase</keyword>
<name>A0ABW3NE05_9BACI</name>
<accession>A0ABW3NE05</accession>
<dbReference type="Proteomes" id="UP001597041">
    <property type="component" value="Unassembled WGS sequence"/>
</dbReference>
<dbReference type="RefSeq" id="WP_379590076.1">
    <property type="nucleotide sequence ID" value="NZ_JBHTKK010000001.1"/>
</dbReference>
<dbReference type="PROSITE" id="PS51186">
    <property type="entry name" value="GNAT"/>
    <property type="match status" value="1"/>
</dbReference>
<dbReference type="InterPro" id="IPR050769">
    <property type="entry name" value="NAT_camello-type"/>
</dbReference>
<organism evidence="3 4">
    <name type="scientific">Oceanobacillus locisalsi</name>
    <dbReference type="NCBI Taxonomy" id="546107"/>
    <lineage>
        <taxon>Bacteria</taxon>
        <taxon>Bacillati</taxon>
        <taxon>Bacillota</taxon>
        <taxon>Bacilli</taxon>
        <taxon>Bacillales</taxon>
        <taxon>Bacillaceae</taxon>
        <taxon>Oceanobacillus</taxon>
    </lineage>
</organism>
<evidence type="ECO:0000259" key="2">
    <source>
        <dbReference type="PROSITE" id="PS51186"/>
    </source>
</evidence>
<comment type="caution">
    <text evidence="3">The sequence shown here is derived from an EMBL/GenBank/DDBJ whole genome shotgun (WGS) entry which is preliminary data.</text>
</comment>
<feature type="domain" description="N-acetyltransferase" evidence="2">
    <location>
        <begin position="5"/>
        <end position="162"/>
    </location>
</feature>
<proteinExistence type="predicted"/>
<dbReference type="EMBL" id="JBHTKK010000001">
    <property type="protein sequence ID" value="MFD1064630.1"/>
    <property type="molecule type" value="Genomic_DNA"/>
</dbReference>
<protein>
    <submittedName>
        <fullName evidence="3">GNAT family N-acetyltransferase</fullName>
        <ecNumber evidence="3">2.3.-.-</ecNumber>
    </submittedName>
</protein>
<evidence type="ECO:0000313" key="4">
    <source>
        <dbReference type="Proteomes" id="UP001597041"/>
    </source>
</evidence>
<dbReference type="CDD" id="cd04301">
    <property type="entry name" value="NAT_SF"/>
    <property type="match status" value="1"/>
</dbReference>
<evidence type="ECO:0000313" key="3">
    <source>
        <dbReference type="EMBL" id="MFD1064630.1"/>
    </source>
</evidence>
<dbReference type="PANTHER" id="PTHR13947:SF37">
    <property type="entry name" value="LD18367P"/>
    <property type="match status" value="1"/>
</dbReference>
<dbReference type="InterPro" id="IPR016181">
    <property type="entry name" value="Acyl_CoA_acyltransferase"/>
</dbReference>
<dbReference type="GO" id="GO:0016746">
    <property type="term" value="F:acyltransferase activity"/>
    <property type="evidence" value="ECO:0007669"/>
    <property type="project" value="UniProtKB-KW"/>
</dbReference>
<dbReference type="SUPFAM" id="SSF55729">
    <property type="entry name" value="Acyl-CoA N-acyltransferases (Nat)"/>
    <property type="match status" value="1"/>
</dbReference>
<dbReference type="Pfam" id="PF00583">
    <property type="entry name" value="Acetyltransf_1"/>
    <property type="match status" value="1"/>
</dbReference>
<dbReference type="Gene3D" id="3.40.630.30">
    <property type="match status" value="1"/>
</dbReference>
<dbReference type="PANTHER" id="PTHR13947">
    <property type="entry name" value="GNAT FAMILY N-ACETYLTRANSFERASE"/>
    <property type="match status" value="1"/>
</dbReference>
<gene>
    <name evidence="3" type="ORF">ACFQ19_01200</name>
</gene>
<sequence>MNTSVVIREIEPKDDKQVETIIKRSLEKYHLDHEGTAYTDPQLSRLSAYYQARPLDKYWVIEQDGEVVGGIGIGVYNEQASICELQKLYLASKAQGRGLSRELMKKALNYASVHFKQCYLETRHELKTANRLYEKYGFQLLSKPLKGSGHSAMNRWYMKDLSQYNWL</sequence>